<dbReference type="InterPro" id="IPR001387">
    <property type="entry name" value="Cro/C1-type_HTH"/>
</dbReference>
<dbReference type="GO" id="GO:0003700">
    <property type="term" value="F:DNA-binding transcription factor activity"/>
    <property type="evidence" value="ECO:0007669"/>
    <property type="project" value="TreeGrafter"/>
</dbReference>
<dbReference type="SUPFAM" id="SSF53822">
    <property type="entry name" value="Periplasmic binding protein-like I"/>
    <property type="match status" value="1"/>
</dbReference>
<evidence type="ECO:0000256" key="3">
    <source>
        <dbReference type="ARBA" id="ARBA00023163"/>
    </source>
</evidence>
<reference evidence="6" key="2">
    <citation type="journal article" date="2021" name="PeerJ">
        <title>Extensive microbial diversity within the chicken gut microbiome revealed by metagenomics and culture.</title>
        <authorList>
            <person name="Gilroy R."/>
            <person name="Ravi A."/>
            <person name="Getino M."/>
            <person name="Pursley I."/>
            <person name="Horton D.L."/>
            <person name="Alikhan N.F."/>
            <person name="Baker D."/>
            <person name="Gharbi K."/>
            <person name="Hall N."/>
            <person name="Watson M."/>
            <person name="Adriaenssens E.M."/>
            <person name="Foster-Nyarko E."/>
            <person name="Jarju S."/>
            <person name="Secka A."/>
            <person name="Antonio M."/>
            <person name="Oren A."/>
            <person name="Chaudhuri R.R."/>
            <person name="La Ragione R."/>
            <person name="Hildebrand F."/>
            <person name="Pallen M.J."/>
        </authorList>
    </citation>
    <scope>NUCLEOTIDE SEQUENCE</scope>
    <source>
        <strain evidence="6">CHK123-3438</strain>
    </source>
</reference>
<dbReference type="AlphaFoldDB" id="A0A9D1KEW5"/>
<dbReference type="InterPro" id="IPR010982">
    <property type="entry name" value="Lambda_DNA-bd_dom_sf"/>
</dbReference>
<dbReference type="PANTHER" id="PTHR30146">
    <property type="entry name" value="LACI-RELATED TRANSCRIPTIONAL REPRESSOR"/>
    <property type="match status" value="1"/>
</dbReference>
<dbReference type="CDD" id="cd01392">
    <property type="entry name" value="HTH_LacI"/>
    <property type="match status" value="1"/>
</dbReference>
<feature type="domain" description="HTH lacI-type" evidence="4">
    <location>
        <begin position="1"/>
        <end position="54"/>
    </location>
</feature>
<name>A0A9D1KEW5_9FIRM</name>
<dbReference type="CDD" id="cd01542">
    <property type="entry name" value="PBP1_TreR-like"/>
    <property type="match status" value="1"/>
</dbReference>
<dbReference type="Proteomes" id="UP000886860">
    <property type="component" value="Unassembled WGS sequence"/>
</dbReference>
<comment type="caution">
    <text evidence="6">The sequence shown here is derived from an EMBL/GenBank/DDBJ whole genome shotgun (WGS) entry which is preliminary data.</text>
</comment>
<dbReference type="InterPro" id="IPR000843">
    <property type="entry name" value="HTH_LacI"/>
</dbReference>
<keyword evidence="2 6" id="KW-0238">DNA-binding</keyword>
<dbReference type="PANTHER" id="PTHR30146:SF154">
    <property type="entry name" value="TRANSCRIPTION REGULATOR, MEMBER OF GALR FAMILY"/>
    <property type="match status" value="1"/>
</dbReference>
<evidence type="ECO:0000313" key="7">
    <source>
        <dbReference type="Proteomes" id="UP000886860"/>
    </source>
</evidence>
<dbReference type="Gene3D" id="3.40.50.2300">
    <property type="match status" value="2"/>
</dbReference>
<protein>
    <submittedName>
        <fullName evidence="6">LacI family DNA-binding transcriptional regulator</fullName>
    </submittedName>
</protein>
<dbReference type="SUPFAM" id="SSF47413">
    <property type="entry name" value="lambda repressor-like DNA-binding domains"/>
    <property type="match status" value="1"/>
</dbReference>
<keyword evidence="1" id="KW-0805">Transcription regulation</keyword>
<dbReference type="Pfam" id="PF00532">
    <property type="entry name" value="Peripla_BP_1"/>
    <property type="match status" value="1"/>
</dbReference>
<evidence type="ECO:0000259" key="4">
    <source>
        <dbReference type="PROSITE" id="PS50932"/>
    </source>
</evidence>
<gene>
    <name evidence="6" type="ORF">IAB60_04000</name>
</gene>
<dbReference type="PRINTS" id="PR00036">
    <property type="entry name" value="HTHLACI"/>
</dbReference>
<dbReference type="InterPro" id="IPR028082">
    <property type="entry name" value="Peripla_BP_I"/>
</dbReference>
<evidence type="ECO:0000259" key="5">
    <source>
        <dbReference type="PROSITE" id="PS50943"/>
    </source>
</evidence>
<organism evidence="6 7">
    <name type="scientific">Candidatus Caccovicinus merdipullorum</name>
    <dbReference type="NCBI Taxonomy" id="2840724"/>
    <lineage>
        <taxon>Bacteria</taxon>
        <taxon>Bacillati</taxon>
        <taxon>Bacillota</taxon>
        <taxon>Clostridia</taxon>
        <taxon>Eubacteriales</taxon>
        <taxon>Candidatus Caccovicinus</taxon>
    </lineage>
</organism>
<dbReference type="Pfam" id="PF00356">
    <property type="entry name" value="LacI"/>
    <property type="match status" value="1"/>
</dbReference>
<evidence type="ECO:0000256" key="1">
    <source>
        <dbReference type="ARBA" id="ARBA00023015"/>
    </source>
</evidence>
<dbReference type="SMART" id="SM00354">
    <property type="entry name" value="HTH_LACI"/>
    <property type="match status" value="1"/>
</dbReference>
<sequence length="327" mass="36015">MTINEIAEMAGVSRATVSRYLNHGYVSQEKRERIKEAIEKTGYQPSTQAQTLRTKKTKLVGVILPKISSDTVSRMVAGISDVLSKRGYQLLLANTNNDIEEELKYLNLFKDNQVDGILFIATIFSARHKKILKECRVPVVILGQRLDGFSCVYQDDFHAALQITERMLRHGRIPAYIGVTDRDEAAGLSRRKGFEAALAAAGIPMRPELMVEGDFSIESGSKNMQSLLEKEPKLDCVFCATDNIAVGAAACLKSAGKQIPRDVQVAGTGDTPIGRYVTPGLTTVHFYYKTSGKEAATMLVEQMEDGRSVNKELKMGFEIIENGSTIS</sequence>
<dbReference type="Gene3D" id="1.10.260.40">
    <property type="entry name" value="lambda repressor-like DNA-binding domains"/>
    <property type="match status" value="1"/>
</dbReference>
<dbReference type="GO" id="GO:0000976">
    <property type="term" value="F:transcription cis-regulatory region binding"/>
    <property type="evidence" value="ECO:0007669"/>
    <property type="project" value="TreeGrafter"/>
</dbReference>
<dbReference type="InterPro" id="IPR001761">
    <property type="entry name" value="Peripla_BP/Lac1_sug-bd_dom"/>
</dbReference>
<evidence type="ECO:0000256" key="2">
    <source>
        <dbReference type="ARBA" id="ARBA00023125"/>
    </source>
</evidence>
<dbReference type="PROSITE" id="PS50932">
    <property type="entry name" value="HTH_LACI_2"/>
    <property type="match status" value="1"/>
</dbReference>
<evidence type="ECO:0000313" key="6">
    <source>
        <dbReference type="EMBL" id="HIT41259.1"/>
    </source>
</evidence>
<reference evidence="6" key="1">
    <citation type="submission" date="2020-10" db="EMBL/GenBank/DDBJ databases">
        <authorList>
            <person name="Gilroy R."/>
        </authorList>
    </citation>
    <scope>NUCLEOTIDE SEQUENCE</scope>
    <source>
        <strain evidence="6">CHK123-3438</strain>
    </source>
</reference>
<feature type="domain" description="HTH cro/C1-type" evidence="5">
    <location>
        <begin position="1"/>
        <end position="22"/>
    </location>
</feature>
<dbReference type="PROSITE" id="PS00356">
    <property type="entry name" value="HTH_LACI_1"/>
    <property type="match status" value="1"/>
</dbReference>
<proteinExistence type="predicted"/>
<dbReference type="EMBL" id="DVKS01000068">
    <property type="protein sequence ID" value="HIT41259.1"/>
    <property type="molecule type" value="Genomic_DNA"/>
</dbReference>
<accession>A0A9D1KEW5</accession>
<dbReference type="PROSITE" id="PS50943">
    <property type="entry name" value="HTH_CROC1"/>
    <property type="match status" value="1"/>
</dbReference>
<keyword evidence="3" id="KW-0804">Transcription</keyword>